<keyword evidence="1" id="KW-0732">Signal</keyword>
<feature type="domain" description="Phosphoribosylglycinamide synthetase C-domain" evidence="2">
    <location>
        <begin position="30"/>
        <end position="120"/>
    </location>
</feature>
<proteinExistence type="predicted"/>
<dbReference type="Gene3D" id="3.90.650.10">
    <property type="entry name" value="PurM-like C-terminal domain"/>
    <property type="match status" value="2"/>
</dbReference>
<dbReference type="InterPro" id="IPR020560">
    <property type="entry name" value="PRibGlycinamide_synth_C-dom"/>
</dbReference>
<dbReference type="EMBL" id="MCOG01000051">
    <property type="protein sequence ID" value="ORY65716.1"/>
    <property type="molecule type" value="Genomic_DNA"/>
</dbReference>
<dbReference type="SUPFAM" id="SSF56042">
    <property type="entry name" value="PurM C-terminal domain-like"/>
    <property type="match status" value="1"/>
</dbReference>
<dbReference type="SUPFAM" id="SSF51246">
    <property type="entry name" value="Rudiment single hybrid motif"/>
    <property type="match status" value="1"/>
</dbReference>
<keyword evidence="4" id="KW-1185">Reference proteome</keyword>
<dbReference type="Gene3D" id="3.90.600.10">
    <property type="entry name" value="Phosphoribosylglycinamide synthetase, C-terminal domain"/>
    <property type="match status" value="1"/>
</dbReference>
<gene>
    <name evidence="3" type="ORF">LY90DRAFT_504862</name>
</gene>
<dbReference type="GO" id="GO:0005829">
    <property type="term" value="C:cytosol"/>
    <property type="evidence" value="ECO:0007669"/>
    <property type="project" value="TreeGrafter"/>
</dbReference>
<dbReference type="InterPro" id="IPR004733">
    <property type="entry name" value="PurM_cligase"/>
</dbReference>
<comment type="caution">
    <text evidence="3">The sequence shown here is derived from an EMBL/GenBank/DDBJ whole genome shotgun (WGS) entry which is preliminary data.</text>
</comment>
<feature type="chain" id="PRO_5012711427" evidence="1">
    <location>
        <begin position="19"/>
        <end position="256"/>
    </location>
</feature>
<dbReference type="STRING" id="1754190.A0A1Y2E326"/>
<dbReference type="Pfam" id="PF02843">
    <property type="entry name" value="GARS_C"/>
    <property type="match status" value="1"/>
</dbReference>
<dbReference type="SMART" id="SM01210">
    <property type="entry name" value="GARS_C"/>
    <property type="match status" value="1"/>
</dbReference>
<dbReference type="GO" id="GO:0004641">
    <property type="term" value="F:phosphoribosylformylglycinamidine cyclo-ligase activity"/>
    <property type="evidence" value="ECO:0007669"/>
    <property type="project" value="InterPro"/>
</dbReference>
<sequence length="256" mass="27846">MILQMILTNLFQVLLAAAESRLDVGFSDCFATTIVAASKGYPEKYQKVLEIIIDTMLEDVTVFHAGTKIDNSKLVTSGSRVLTVTSVTPTLQETLTTKPTKNPILVLYVSGEYDVAGFCIGIVESENLLPHVNDIKIDDVILGLASSGIHSNGFSLVHLIIEKDKFNYNAPSPFAENQNLVLPKNVIACIDASSYSPTPVFKWLKKNGNIENLEFAGAFNYGIGTVIICDAAKANEFIASVNAFDILDILDIIKNI</sequence>
<dbReference type="GO" id="GO:0046084">
    <property type="term" value="P:adenine biosynthetic process"/>
    <property type="evidence" value="ECO:0007669"/>
    <property type="project" value="TreeGrafter"/>
</dbReference>
<protein>
    <submittedName>
        <fullName evidence="3">PurM C-terminal domain-like protein</fullName>
    </submittedName>
</protein>
<evidence type="ECO:0000313" key="4">
    <source>
        <dbReference type="Proteomes" id="UP000193920"/>
    </source>
</evidence>
<dbReference type="InterPro" id="IPR037123">
    <property type="entry name" value="PRibGlycinamide_synth_C_sf"/>
</dbReference>
<evidence type="ECO:0000313" key="3">
    <source>
        <dbReference type="EMBL" id="ORY65716.1"/>
    </source>
</evidence>
<dbReference type="InterPro" id="IPR036676">
    <property type="entry name" value="PurM-like_C_sf"/>
</dbReference>
<evidence type="ECO:0000256" key="1">
    <source>
        <dbReference type="SAM" id="SignalP"/>
    </source>
</evidence>
<feature type="signal peptide" evidence="1">
    <location>
        <begin position="1"/>
        <end position="18"/>
    </location>
</feature>
<dbReference type="PANTHER" id="PTHR10520:SF12">
    <property type="entry name" value="TRIFUNCTIONAL PURINE BIOSYNTHETIC PROTEIN ADENOSINE-3"/>
    <property type="match status" value="1"/>
</dbReference>
<dbReference type="PANTHER" id="PTHR10520">
    <property type="entry name" value="TRIFUNCTIONAL PURINE BIOSYNTHETIC PROTEIN ADENOSINE-3-RELATED"/>
    <property type="match status" value="1"/>
</dbReference>
<dbReference type="GO" id="GO:0006189">
    <property type="term" value="P:'de novo' IMP biosynthetic process"/>
    <property type="evidence" value="ECO:0007669"/>
    <property type="project" value="InterPro"/>
</dbReference>
<dbReference type="Proteomes" id="UP000193920">
    <property type="component" value="Unassembled WGS sequence"/>
</dbReference>
<dbReference type="InterPro" id="IPR011054">
    <property type="entry name" value="Rudment_hybrid_motif"/>
</dbReference>
<dbReference type="OrthoDB" id="2018833at2759"/>
<reference evidence="3 4" key="1">
    <citation type="submission" date="2016-08" db="EMBL/GenBank/DDBJ databases">
        <title>A Parts List for Fungal Cellulosomes Revealed by Comparative Genomics.</title>
        <authorList>
            <consortium name="DOE Joint Genome Institute"/>
            <person name="Haitjema C.H."/>
            <person name="Gilmore S.P."/>
            <person name="Henske J.K."/>
            <person name="Solomon K.V."/>
            <person name="De Groot R."/>
            <person name="Kuo A."/>
            <person name="Mondo S.J."/>
            <person name="Salamov A.A."/>
            <person name="Labutti K."/>
            <person name="Zhao Z."/>
            <person name="Chiniquy J."/>
            <person name="Barry K."/>
            <person name="Brewer H.M."/>
            <person name="Purvine S.O."/>
            <person name="Wright A.T."/>
            <person name="Boxma B."/>
            <person name="Van Alen T."/>
            <person name="Hackstein J.H."/>
            <person name="Baker S.E."/>
            <person name="Grigoriev I.V."/>
            <person name="O'Malley M.A."/>
        </authorList>
    </citation>
    <scope>NUCLEOTIDE SEQUENCE [LARGE SCALE GENOMIC DNA]</scope>
    <source>
        <strain evidence="3 4">G1</strain>
    </source>
</reference>
<name>A0A1Y2E326_9FUNG</name>
<dbReference type="GO" id="GO:0004637">
    <property type="term" value="F:phosphoribosylamine-glycine ligase activity"/>
    <property type="evidence" value="ECO:0007669"/>
    <property type="project" value="InterPro"/>
</dbReference>
<organism evidence="3 4">
    <name type="scientific">Neocallimastix californiae</name>
    <dbReference type="NCBI Taxonomy" id="1754190"/>
    <lineage>
        <taxon>Eukaryota</taxon>
        <taxon>Fungi</taxon>
        <taxon>Fungi incertae sedis</taxon>
        <taxon>Chytridiomycota</taxon>
        <taxon>Chytridiomycota incertae sedis</taxon>
        <taxon>Neocallimastigomycetes</taxon>
        <taxon>Neocallimastigales</taxon>
        <taxon>Neocallimastigaceae</taxon>
        <taxon>Neocallimastix</taxon>
    </lineage>
</organism>
<dbReference type="AlphaFoldDB" id="A0A1Y2E326"/>
<accession>A0A1Y2E326</accession>
<evidence type="ECO:0000259" key="2">
    <source>
        <dbReference type="SMART" id="SM01210"/>
    </source>
</evidence>